<dbReference type="AlphaFoldDB" id="A0A2N2EAI2"/>
<reference evidence="2 3" key="1">
    <citation type="journal article" date="2017" name="ISME J.">
        <title>Potential for microbial H2 and metal transformations associated with novel bacteria and archaea in deep terrestrial subsurface sediments.</title>
        <authorList>
            <person name="Hernsdorf A.W."/>
            <person name="Amano Y."/>
            <person name="Miyakawa K."/>
            <person name="Ise K."/>
            <person name="Suzuki Y."/>
            <person name="Anantharaman K."/>
            <person name="Probst A."/>
            <person name="Burstein D."/>
            <person name="Thomas B.C."/>
            <person name="Banfield J.F."/>
        </authorList>
    </citation>
    <scope>NUCLEOTIDE SEQUENCE [LARGE SCALE GENOMIC DNA]</scope>
    <source>
        <strain evidence="2">HGW-Falkowbacteria-1</strain>
    </source>
</reference>
<gene>
    <name evidence="2" type="ORF">CVU82_00870</name>
</gene>
<protein>
    <submittedName>
        <fullName evidence="2">Phosphohydrolase</fullName>
    </submittedName>
</protein>
<dbReference type="PANTHER" id="PTHR33594">
    <property type="entry name" value="SUPERFAMILY HYDROLASE, PUTATIVE (AFU_ORTHOLOGUE AFUA_1G03035)-RELATED"/>
    <property type="match status" value="1"/>
</dbReference>
<dbReference type="GO" id="GO:0016787">
    <property type="term" value="F:hydrolase activity"/>
    <property type="evidence" value="ECO:0007669"/>
    <property type="project" value="UniProtKB-KW"/>
</dbReference>
<sequence length="227" mass="25790">MEEKFQKIKETVERELNLEKDSAHDIDHVMRVYNLALSISKSEGNVDLDVLCAATLLHDIGGAKEANDSSGKTDHAVVGAEMSRSILGRLGFTFDKIKHIQDCILSHRYRTDYKPETIEAKILFDADKLDAIGAIGAARVFSWIGKHNAKIYKKVNVDEYIKENQGGKIDGRIKDKSKHSAQINYEVKEKFLLDKLYTETAKKIGQERLAYYKNFLDRLEKEVNGEL</sequence>
<comment type="caution">
    <text evidence="2">The sequence shown here is derived from an EMBL/GenBank/DDBJ whole genome shotgun (WGS) entry which is preliminary data.</text>
</comment>
<dbReference type="NCBIfam" id="TIGR00277">
    <property type="entry name" value="HDIG"/>
    <property type="match status" value="1"/>
</dbReference>
<dbReference type="PANTHER" id="PTHR33594:SF1">
    <property type="entry name" value="HD_PDEASE DOMAIN-CONTAINING PROTEIN"/>
    <property type="match status" value="1"/>
</dbReference>
<feature type="domain" description="HD" evidence="1">
    <location>
        <begin position="25"/>
        <end position="132"/>
    </location>
</feature>
<dbReference type="Proteomes" id="UP000233517">
    <property type="component" value="Unassembled WGS sequence"/>
</dbReference>
<dbReference type="InterPro" id="IPR003607">
    <property type="entry name" value="HD/PDEase_dom"/>
</dbReference>
<dbReference type="SMART" id="SM00471">
    <property type="entry name" value="HDc"/>
    <property type="match status" value="1"/>
</dbReference>
<dbReference type="InterPro" id="IPR006675">
    <property type="entry name" value="HDIG_dom"/>
</dbReference>
<organism evidence="2 3">
    <name type="scientific">Candidatus Falkowbacteria bacterium HGW-Falkowbacteria-1</name>
    <dbReference type="NCBI Taxonomy" id="2013768"/>
    <lineage>
        <taxon>Bacteria</taxon>
        <taxon>Candidatus Falkowiibacteriota</taxon>
    </lineage>
</organism>
<accession>A0A2N2EAI2</accession>
<proteinExistence type="predicted"/>
<dbReference type="InterPro" id="IPR006674">
    <property type="entry name" value="HD_domain"/>
</dbReference>
<evidence type="ECO:0000313" key="2">
    <source>
        <dbReference type="EMBL" id="PKM91743.1"/>
    </source>
</evidence>
<evidence type="ECO:0000313" key="3">
    <source>
        <dbReference type="Proteomes" id="UP000233517"/>
    </source>
</evidence>
<dbReference type="Gene3D" id="1.10.3210.50">
    <property type="match status" value="1"/>
</dbReference>
<name>A0A2N2EAI2_9BACT</name>
<evidence type="ECO:0000259" key="1">
    <source>
        <dbReference type="PROSITE" id="PS51831"/>
    </source>
</evidence>
<keyword evidence="2" id="KW-0378">Hydrolase</keyword>
<dbReference type="SUPFAM" id="SSF109604">
    <property type="entry name" value="HD-domain/PDEase-like"/>
    <property type="match status" value="1"/>
</dbReference>
<dbReference type="PROSITE" id="PS51831">
    <property type="entry name" value="HD"/>
    <property type="match status" value="1"/>
</dbReference>
<dbReference type="Pfam" id="PF01966">
    <property type="entry name" value="HD"/>
    <property type="match status" value="1"/>
</dbReference>
<dbReference type="EMBL" id="PHAI01000001">
    <property type="protein sequence ID" value="PKM91743.1"/>
    <property type="molecule type" value="Genomic_DNA"/>
</dbReference>
<dbReference type="CDD" id="cd00077">
    <property type="entry name" value="HDc"/>
    <property type="match status" value="1"/>
</dbReference>